<keyword evidence="3" id="KW-1185">Reference proteome</keyword>
<keyword evidence="1" id="KW-1133">Transmembrane helix</keyword>
<dbReference type="OrthoDB" id="3014524at2759"/>
<dbReference type="HOGENOM" id="CLU_1224576_0_0_1"/>
<protein>
    <submittedName>
        <fullName evidence="2">Uncharacterized protein</fullName>
    </submittedName>
</protein>
<evidence type="ECO:0000313" key="2">
    <source>
        <dbReference type="EMBL" id="KDQ06353.1"/>
    </source>
</evidence>
<gene>
    <name evidence="2" type="ORF">BOTBODRAFT_49427</name>
</gene>
<dbReference type="Proteomes" id="UP000027195">
    <property type="component" value="Unassembled WGS sequence"/>
</dbReference>
<reference evidence="3" key="1">
    <citation type="journal article" date="2014" name="Proc. Natl. Acad. Sci. U.S.A.">
        <title>Extensive sampling of basidiomycete genomes demonstrates inadequacy of the white-rot/brown-rot paradigm for wood decay fungi.</title>
        <authorList>
            <person name="Riley R."/>
            <person name="Salamov A.A."/>
            <person name="Brown D.W."/>
            <person name="Nagy L.G."/>
            <person name="Floudas D."/>
            <person name="Held B.W."/>
            <person name="Levasseur A."/>
            <person name="Lombard V."/>
            <person name="Morin E."/>
            <person name="Otillar R."/>
            <person name="Lindquist E.A."/>
            <person name="Sun H."/>
            <person name="LaButti K.M."/>
            <person name="Schmutz J."/>
            <person name="Jabbour D."/>
            <person name="Luo H."/>
            <person name="Baker S.E."/>
            <person name="Pisabarro A.G."/>
            <person name="Walton J.D."/>
            <person name="Blanchette R.A."/>
            <person name="Henrissat B."/>
            <person name="Martin F."/>
            <person name="Cullen D."/>
            <person name="Hibbett D.S."/>
            <person name="Grigoriev I.V."/>
        </authorList>
    </citation>
    <scope>NUCLEOTIDE SEQUENCE [LARGE SCALE GENOMIC DNA]</scope>
    <source>
        <strain evidence="3">FD-172 SS1</strain>
    </source>
</reference>
<keyword evidence="1" id="KW-0812">Transmembrane</keyword>
<evidence type="ECO:0000256" key="1">
    <source>
        <dbReference type="SAM" id="Phobius"/>
    </source>
</evidence>
<proteinExistence type="predicted"/>
<keyword evidence="1" id="KW-0472">Membrane</keyword>
<dbReference type="InParanoid" id="A0A067LSX8"/>
<organism evidence="2 3">
    <name type="scientific">Botryobasidium botryosum (strain FD-172 SS1)</name>
    <dbReference type="NCBI Taxonomy" id="930990"/>
    <lineage>
        <taxon>Eukaryota</taxon>
        <taxon>Fungi</taxon>
        <taxon>Dikarya</taxon>
        <taxon>Basidiomycota</taxon>
        <taxon>Agaricomycotina</taxon>
        <taxon>Agaricomycetes</taxon>
        <taxon>Cantharellales</taxon>
        <taxon>Botryobasidiaceae</taxon>
        <taxon>Botryobasidium</taxon>
    </lineage>
</organism>
<accession>A0A067LSX8</accession>
<dbReference type="AlphaFoldDB" id="A0A067LSX8"/>
<feature type="transmembrane region" description="Helical" evidence="1">
    <location>
        <begin position="6"/>
        <end position="29"/>
    </location>
</feature>
<name>A0A067LSX8_BOTB1</name>
<sequence>MCVVSAHALYSCCLVWGCAFMCFVAPAALRSLYRVQRINWASEGRQKSSNHPPPLAPTPELSLPQPCPALAVDHLKGPALFWFPQARDVRLVQSILYALSAPRHRTVDIVEVASKTTLPFVDVEQAFCSQREGKVHDCTVSTLDAHGHEHTFQIFFFKSERNHINTSVPSDGVWRGEILVMRKGCRRAGYVDIQPSDLARVEGMVNWYERPATFWTYILLTRPKVL</sequence>
<evidence type="ECO:0000313" key="3">
    <source>
        <dbReference type="Proteomes" id="UP000027195"/>
    </source>
</evidence>
<dbReference type="EMBL" id="KL198140">
    <property type="protein sequence ID" value="KDQ06353.1"/>
    <property type="molecule type" value="Genomic_DNA"/>
</dbReference>